<dbReference type="AlphaFoldDB" id="A0A9Q1QEV3"/>
<evidence type="ECO:0000313" key="1">
    <source>
        <dbReference type="EMBL" id="KAJ8438961.1"/>
    </source>
</evidence>
<proteinExistence type="predicted"/>
<organism evidence="1 2">
    <name type="scientific">Carnegiea gigantea</name>
    <dbReference type="NCBI Taxonomy" id="171969"/>
    <lineage>
        <taxon>Eukaryota</taxon>
        <taxon>Viridiplantae</taxon>
        <taxon>Streptophyta</taxon>
        <taxon>Embryophyta</taxon>
        <taxon>Tracheophyta</taxon>
        <taxon>Spermatophyta</taxon>
        <taxon>Magnoliopsida</taxon>
        <taxon>eudicotyledons</taxon>
        <taxon>Gunneridae</taxon>
        <taxon>Pentapetalae</taxon>
        <taxon>Caryophyllales</taxon>
        <taxon>Cactineae</taxon>
        <taxon>Cactaceae</taxon>
        <taxon>Cactoideae</taxon>
        <taxon>Echinocereeae</taxon>
        <taxon>Carnegiea</taxon>
    </lineage>
</organism>
<gene>
    <name evidence="1" type="ORF">Cgig2_018872</name>
</gene>
<dbReference type="EMBL" id="JAKOGI010000235">
    <property type="protein sequence ID" value="KAJ8438961.1"/>
    <property type="molecule type" value="Genomic_DNA"/>
</dbReference>
<comment type="caution">
    <text evidence="1">The sequence shown here is derived from an EMBL/GenBank/DDBJ whole genome shotgun (WGS) entry which is preliminary data.</text>
</comment>
<sequence length="168" mass="18758">MAFPHSLDTKTIAEYVTRHFAWYRNGVAFPRSPLPKDFQALCLSFELAVAKEPLSTTNFRSCLRLRGLGSYKDKRFGFWSQPSLSSVGAPSNRGSGCMVNGFSKLGSIQQPDRGRVRESVDKEKARRLLEIFPISSSPNPPSINSTSFFYIGCSGIHLSRGSGRQYRE</sequence>
<accession>A0A9Q1QEV3</accession>
<evidence type="ECO:0000313" key="2">
    <source>
        <dbReference type="Proteomes" id="UP001153076"/>
    </source>
</evidence>
<dbReference type="Proteomes" id="UP001153076">
    <property type="component" value="Unassembled WGS sequence"/>
</dbReference>
<name>A0A9Q1QEV3_9CARY</name>
<reference evidence="1" key="1">
    <citation type="submission" date="2022-04" db="EMBL/GenBank/DDBJ databases">
        <title>Carnegiea gigantea Genome sequencing and assembly v2.</title>
        <authorList>
            <person name="Copetti D."/>
            <person name="Sanderson M.J."/>
            <person name="Burquez A."/>
            <person name="Wojciechowski M.F."/>
        </authorList>
    </citation>
    <scope>NUCLEOTIDE SEQUENCE</scope>
    <source>
        <strain evidence="1">SGP5-SGP5p</strain>
        <tissue evidence="1">Aerial part</tissue>
    </source>
</reference>
<protein>
    <submittedName>
        <fullName evidence="1">Uncharacterized protein</fullName>
    </submittedName>
</protein>
<keyword evidence="2" id="KW-1185">Reference proteome</keyword>